<reference evidence="2 3" key="1">
    <citation type="journal article" date="2020" name="Microorganisms">
        <title>Osmotic Adaptation and Compatible Solute Biosynthesis of Phototrophic Bacteria as Revealed from Genome Analyses.</title>
        <authorList>
            <person name="Imhoff J.F."/>
            <person name="Rahn T."/>
            <person name="Kunzel S."/>
            <person name="Keller A."/>
            <person name="Neulinger S.C."/>
        </authorList>
    </citation>
    <scope>NUCLEOTIDE SEQUENCE [LARGE SCALE GENOMIC DNA]</scope>
    <source>
        <strain evidence="2 3">DSM 25653</strain>
    </source>
</reference>
<protein>
    <submittedName>
        <fullName evidence="2">Uncharacterized protein</fullName>
    </submittedName>
</protein>
<dbReference type="RefSeq" id="WP_200248080.1">
    <property type="nucleotide sequence ID" value="NZ_JAXUFI010000027.1"/>
</dbReference>
<evidence type="ECO:0000313" key="3">
    <source>
        <dbReference type="Proteomes" id="UP001138768"/>
    </source>
</evidence>
<gene>
    <name evidence="2" type="ORF">CKO42_20370</name>
</gene>
<feature type="signal peptide" evidence="1">
    <location>
        <begin position="1"/>
        <end position="20"/>
    </location>
</feature>
<keyword evidence="1" id="KW-0732">Signal</keyword>
<dbReference type="Proteomes" id="UP001138768">
    <property type="component" value="Unassembled WGS sequence"/>
</dbReference>
<evidence type="ECO:0000313" key="2">
    <source>
        <dbReference type="EMBL" id="MBK1620742.1"/>
    </source>
</evidence>
<dbReference type="AlphaFoldDB" id="A0A9X0WBQ1"/>
<dbReference type="InterPro" id="IPR036663">
    <property type="entry name" value="Fumarylacetoacetase_C_sf"/>
</dbReference>
<proteinExistence type="predicted"/>
<accession>A0A9X0WBQ1</accession>
<evidence type="ECO:0000256" key="1">
    <source>
        <dbReference type="SAM" id="SignalP"/>
    </source>
</evidence>
<feature type="chain" id="PRO_5040908937" evidence="1">
    <location>
        <begin position="21"/>
        <end position="99"/>
    </location>
</feature>
<comment type="caution">
    <text evidence="2">The sequence shown here is derived from an EMBL/GenBank/DDBJ whole genome shotgun (WGS) entry which is preliminary data.</text>
</comment>
<dbReference type="EMBL" id="NRRY01000047">
    <property type="protein sequence ID" value="MBK1620742.1"/>
    <property type="molecule type" value="Genomic_DNA"/>
</dbReference>
<organism evidence="2 3">
    <name type="scientific">Lamprobacter modestohalophilus</name>
    <dbReference type="NCBI Taxonomy" id="1064514"/>
    <lineage>
        <taxon>Bacteria</taxon>
        <taxon>Pseudomonadati</taxon>
        <taxon>Pseudomonadota</taxon>
        <taxon>Gammaproteobacteria</taxon>
        <taxon>Chromatiales</taxon>
        <taxon>Chromatiaceae</taxon>
        <taxon>Lamprobacter</taxon>
    </lineage>
</organism>
<dbReference type="Gene3D" id="3.90.850.10">
    <property type="entry name" value="Fumarylacetoacetase-like, C-terminal domain"/>
    <property type="match status" value="1"/>
</dbReference>
<name>A0A9X0WBQ1_9GAMM</name>
<sequence length="99" mass="10520">MLERIWRLIALMAVSGGVLADCPSETEMAALAAQIRAGEPVEVDRLGVISADDGHCAQKQLVAALRPHWGEPVGYKVGLTSAAVQARFGVHEPVSGRLF</sequence>
<dbReference type="GO" id="GO:0003824">
    <property type="term" value="F:catalytic activity"/>
    <property type="evidence" value="ECO:0007669"/>
    <property type="project" value="InterPro"/>
</dbReference>
<keyword evidence="3" id="KW-1185">Reference proteome</keyword>
<dbReference type="SUPFAM" id="SSF56529">
    <property type="entry name" value="FAH"/>
    <property type="match status" value="1"/>
</dbReference>